<organism evidence="2 3">
    <name type="scientific">Pleuronectes platessa</name>
    <name type="common">European plaice</name>
    <dbReference type="NCBI Taxonomy" id="8262"/>
    <lineage>
        <taxon>Eukaryota</taxon>
        <taxon>Metazoa</taxon>
        <taxon>Chordata</taxon>
        <taxon>Craniata</taxon>
        <taxon>Vertebrata</taxon>
        <taxon>Euteleostomi</taxon>
        <taxon>Actinopterygii</taxon>
        <taxon>Neopterygii</taxon>
        <taxon>Teleostei</taxon>
        <taxon>Neoteleostei</taxon>
        <taxon>Acanthomorphata</taxon>
        <taxon>Carangaria</taxon>
        <taxon>Pleuronectiformes</taxon>
        <taxon>Pleuronectoidei</taxon>
        <taxon>Pleuronectidae</taxon>
        <taxon>Pleuronectes</taxon>
    </lineage>
</organism>
<protein>
    <submittedName>
        <fullName evidence="2">Uncharacterized protein</fullName>
    </submittedName>
</protein>
<reference evidence="2" key="1">
    <citation type="submission" date="2020-03" db="EMBL/GenBank/DDBJ databases">
        <authorList>
            <person name="Weist P."/>
        </authorList>
    </citation>
    <scope>NUCLEOTIDE SEQUENCE</scope>
</reference>
<sequence length="346" mass="37939">MALASHQRAILTWTLRGFPPITPRHMKKSTISSLTTQPTEKEEDDHPCFTHRCNRIEENLEVAATCEESLFEGQPNAIASIRYHGDDQCPTRAAQPPRSKRSNPDSPGLTASYREEVPPITGTDDRPFTPRMTQGGSPATPGRITSQYRGSPVQSKHDPSGGPGERAGSDCSRRSRRKQRIPVITEITVIRGRITIITGRLQQSSQGDHRIPPSQGGYSHYMLDNQARVNQPIKGRIQPSSSKGGSPVTKGFNVQHRADHRPSHGDTSPAQVAINQSIKEDHRSQREGPSPSPENTRDGPSASQGDHQCITGGSQSHTGYHQSIRGRSPIIREDHIHEGPITSPSQ</sequence>
<feature type="region of interest" description="Disordered" evidence="1">
    <location>
        <begin position="235"/>
        <end position="346"/>
    </location>
</feature>
<evidence type="ECO:0000256" key="1">
    <source>
        <dbReference type="SAM" id="MobiDB-lite"/>
    </source>
</evidence>
<name>A0A9N7UNG3_PLEPL</name>
<gene>
    <name evidence="2" type="ORF">PLEPLA_LOCUS21620</name>
</gene>
<feature type="compositionally biased region" description="Polar residues" evidence="1">
    <location>
        <begin position="29"/>
        <end position="38"/>
    </location>
</feature>
<accession>A0A9N7UNG3</accession>
<proteinExistence type="predicted"/>
<dbReference type="EMBL" id="CADEAL010001568">
    <property type="protein sequence ID" value="CAB1433529.1"/>
    <property type="molecule type" value="Genomic_DNA"/>
</dbReference>
<dbReference type="AlphaFoldDB" id="A0A9N7UNG3"/>
<dbReference type="Proteomes" id="UP001153269">
    <property type="component" value="Unassembled WGS sequence"/>
</dbReference>
<feature type="compositionally biased region" description="Polar residues" evidence="1">
    <location>
        <begin position="131"/>
        <end position="154"/>
    </location>
</feature>
<feature type="compositionally biased region" description="Polar residues" evidence="1">
    <location>
        <begin position="301"/>
        <end position="321"/>
    </location>
</feature>
<evidence type="ECO:0000313" key="2">
    <source>
        <dbReference type="EMBL" id="CAB1433529.1"/>
    </source>
</evidence>
<keyword evidence="3" id="KW-1185">Reference proteome</keyword>
<feature type="compositionally biased region" description="Basic and acidic residues" evidence="1">
    <location>
        <begin position="113"/>
        <end position="128"/>
    </location>
</feature>
<comment type="caution">
    <text evidence="2">The sequence shown here is derived from an EMBL/GenBank/DDBJ whole genome shotgun (WGS) entry which is preliminary data.</text>
</comment>
<feature type="compositionally biased region" description="Polar residues" evidence="1">
    <location>
        <begin position="265"/>
        <end position="277"/>
    </location>
</feature>
<feature type="non-terminal residue" evidence="2">
    <location>
        <position position="1"/>
    </location>
</feature>
<feature type="region of interest" description="Disordered" evidence="1">
    <location>
        <begin position="24"/>
        <end position="47"/>
    </location>
</feature>
<feature type="region of interest" description="Disordered" evidence="1">
    <location>
        <begin position="200"/>
        <end position="220"/>
    </location>
</feature>
<evidence type="ECO:0000313" key="3">
    <source>
        <dbReference type="Proteomes" id="UP001153269"/>
    </source>
</evidence>
<feature type="region of interest" description="Disordered" evidence="1">
    <location>
        <begin position="86"/>
        <end position="179"/>
    </location>
</feature>